<reference evidence="1" key="1">
    <citation type="submission" date="2020-10" db="EMBL/GenBank/DDBJ databases">
        <title>Taxonomic study of unclassified bacteria belonging to the class Ktedonobacteria.</title>
        <authorList>
            <person name="Yabe S."/>
            <person name="Wang C.M."/>
            <person name="Zheng Y."/>
            <person name="Sakai Y."/>
            <person name="Cavaletti L."/>
            <person name="Monciardini P."/>
            <person name="Donadio S."/>
        </authorList>
    </citation>
    <scope>NUCLEOTIDE SEQUENCE</scope>
    <source>
        <strain evidence="1">ID150040</strain>
    </source>
</reference>
<dbReference type="RefSeq" id="WP_220208637.1">
    <property type="nucleotide sequence ID" value="NZ_BNJK01000002.1"/>
</dbReference>
<comment type="caution">
    <text evidence="1">The sequence shown here is derived from an EMBL/GenBank/DDBJ whole genome shotgun (WGS) entry which is preliminary data.</text>
</comment>
<dbReference type="Proteomes" id="UP000597444">
    <property type="component" value="Unassembled WGS sequence"/>
</dbReference>
<accession>A0A8J3IW29</accession>
<gene>
    <name evidence="1" type="ORF">KSF_079080</name>
</gene>
<evidence type="ECO:0000313" key="2">
    <source>
        <dbReference type="Proteomes" id="UP000597444"/>
    </source>
</evidence>
<name>A0A8J3IW29_9CHLR</name>
<proteinExistence type="predicted"/>
<evidence type="ECO:0000313" key="1">
    <source>
        <dbReference type="EMBL" id="GHO97860.1"/>
    </source>
</evidence>
<keyword evidence="2" id="KW-1185">Reference proteome</keyword>
<sequence>MNKWFSSRMTRLSKREYRAALGVALLAITLVFGAFSFAPSAYAASLTPASSSGVQQARQASYPKKGWALGGDVNISIHSSGSIIFYNRSVQIGGNVAGVGPKALGGKECAAVVFIVYSGSKRLSSAARPGTGVYTCGKSTFGFTLPANVSGGATKVLVQLWAKSCQCLAVQQYVKR</sequence>
<protein>
    <submittedName>
        <fullName evidence="1">Uncharacterized protein</fullName>
    </submittedName>
</protein>
<dbReference type="EMBL" id="BNJK01000002">
    <property type="protein sequence ID" value="GHO97860.1"/>
    <property type="molecule type" value="Genomic_DNA"/>
</dbReference>
<organism evidence="1 2">
    <name type="scientific">Reticulibacter mediterranei</name>
    <dbReference type="NCBI Taxonomy" id="2778369"/>
    <lineage>
        <taxon>Bacteria</taxon>
        <taxon>Bacillati</taxon>
        <taxon>Chloroflexota</taxon>
        <taxon>Ktedonobacteria</taxon>
        <taxon>Ktedonobacterales</taxon>
        <taxon>Reticulibacteraceae</taxon>
        <taxon>Reticulibacter</taxon>
    </lineage>
</organism>
<dbReference type="AlphaFoldDB" id="A0A8J3IW29"/>